<dbReference type="OrthoDB" id="9063572at2"/>
<gene>
    <name evidence="2" type="ORF">C7R54_08590</name>
</gene>
<name>A0A4Q1HLB3_9BURK</name>
<dbReference type="EMBL" id="PYAL01000002">
    <property type="protein sequence ID" value="RXN91227.1"/>
    <property type="molecule type" value="Genomic_DNA"/>
</dbReference>
<sequence>MPQNTPTPGPATLEGLPHAVARRYRIPAVPAAAHRRDHPPALELALVIEQARAALVAGRPLRAGRKEAFIDALARLVQDAMRPARGDFAFQAMVLRHRKPRVREHASLSAHADQDRRALLSAVNAIAHPGKRERLPPGPLRDGLSRLQDQAAAAAWPALADTARQVLSLPEAANNALVERGLRKLLDAPALDRLRRLADLADDDSVREYEALWDRRGPRSGSAQAAALGRGTQQRGAAVEALAAQALQAWARRLSVAAGDPAAYRVVTSMRVPAAIAGKAERAKTEWDVALLRRAPGKDDGQPDREPMNDERAGVASPDARPSRWGPADGDGAPVWDVCLLAEAKSSVDAATTDYPRLLRGLRLLARADAGARYPFSCREGVVMLRGAALQALPTDGACLDGTVLYCCDAPADDAPRLLNAASRMQLLSAPASLAYATRLAEDTPADPALLEAVWDHLVSSPQWQSVLEQYATLHRVRDLMVHVADLAAATRAP</sequence>
<evidence type="ECO:0000313" key="3">
    <source>
        <dbReference type="Proteomes" id="UP000290849"/>
    </source>
</evidence>
<comment type="caution">
    <text evidence="2">The sequence shown here is derived from an EMBL/GenBank/DDBJ whole genome shotgun (WGS) entry which is preliminary data.</text>
</comment>
<keyword evidence="3" id="KW-1185">Reference proteome</keyword>
<feature type="region of interest" description="Disordered" evidence="1">
    <location>
        <begin position="292"/>
        <end position="329"/>
    </location>
</feature>
<evidence type="ECO:0000256" key="1">
    <source>
        <dbReference type="SAM" id="MobiDB-lite"/>
    </source>
</evidence>
<dbReference type="Proteomes" id="UP000290849">
    <property type="component" value="Unassembled WGS sequence"/>
</dbReference>
<evidence type="ECO:0000313" key="2">
    <source>
        <dbReference type="EMBL" id="RXN91227.1"/>
    </source>
</evidence>
<protein>
    <submittedName>
        <fullName evidence="2">3-deoxy-D-arabino-heptulosonate 7-phosphate synthase</fullName>
    </submittedName>
</protein>
<accession>A0A4Q1HLB3</accession>
<dbReference type="RefSeq" id="WP_129149781.1">
    <property type="nucleotide sequence ID" value="NZ_JBHSDO010000013.1"/>
</dbReference>
<dbReference type="AlphaFoldDB" id="A0A4Q1HLB3"/>
<proteinExistence type="predicted"/>
<reference evidence="2 3" key="1">
    <citation type="journal article" date="2017" name="Int. J. Syst. Evol. Microbiol.">
        <title>Achromobacter aloeverae sp. nov., isolated from the root of Aloe vera (L.) Burm.f.</title>
        <authorList>
            <person name="Kuncharoen N."/>
            <person name="Muramatsu Y."/>
            <person name="Shibata C."/>
            <person name="Kamakura Y."/>
            <person name="Nakagawa Y."/>
            <person name="Tanasupawat S."/>
        </authorList>
    </citation>
    <scope>NUCLEOTIDE SEQUENCE [LARGE SCALE GENOMIC DNA]</scope>
    <source>
        <strain evidence="2 3">AVA-1</strain>
    </source>
</reference>
<feature type="compositionally biased region" description="Basic and acidic residues" evidence="1">
    <location>
        <begin position="296"/>
        <end position="313"/>
    </location>
</feature>
<organism evidence="2 3">
    <name type="scientific">Achromobacter aloeverae</name>
    <dbReference type="NCBI Taxonomy" id="1750518"/>
    <lineage>
        <taxon>Bacteria</taxon>
        <taxon>Pseudomonadati</taxon>
        <taxon>Pseudomonadota</taxon>
        <taxon>Betaproteobacteria</taxon>
        <taxon>Burkholderiales</taxon>
        <taxon>Alcaligenaceae</taxon>
        <taxon>Achromobacter</taxon>
    </lineage>
</organism>